<dbReference type="PANTHER" id="PTHR13379:SF0">
    <property type="entry name" value="UPF0415 PROTEIN C7ORF25"/>
    <property type="match status" value="1"/>
</dbReference>
<feature type="region of interest" description="Disordered" evidence="1">
    <location>
        <begin position="164"/>
        <end position="192"/>
    </location>
</feature>
<feature type="region of interest" description="Disordered" evidence="1">
    <location>
        <begin position="1"/>
        <end position="72"/>
    </location>
</feature>
<feature type="region of interest" description="Disordered" evidence="1">
    <location>
        <begin position="390"/>
        <end position="411"/>
    </location>
</feature>
<organism evidence="3 4">
    <name type="scientific">Gonium pectorale</name>
    <name type="common">Green alga</name>
    <dbReference type="NCBI Taxonomy" id="33097"/>
    <lineage>
        <taxon>Eukaryota</taxon>
        <taxon>Viridiplantae</taxon>
        <taxon>Chlorophyta</taxon>
        <taxon>core chlorophytes</taxon>
        <taxon>Chlorophyceae</taxon>
        <taxon>CS clade</taxon>
        <taxon>Chlamydomonadales</taxon>
        <taxon>Volvocaceae</taxon>
        <taxon>Gonium</taxon>
    </lineage>
</organism>
<feature type="compositionally biased region" description="Low complexity" evidence="1">
    <location>
        <begin position="283"/>
        <end position="294"/>
    </location>
</feature>
<dbReference type="EMBL" id="LSYV01000145">
    <property type="protein sequence ID" value="KXZ42456.1"/>
    <property type="molecule type" value="Genomic_DNA"/>
</dbReference>
<dbReference type="AlphaFoldDB" id="A0A150FXX6"/>
<gene>
    <name evidence="3" type="ORF">GPECTOR_145g747</name>
</gene>
<name>A0A150FXX6_GONPE</name>
<feature type="compositionally biased region" description="Low complexity" evidence="1">
    <location>
        <begin position="13"/>
        <end position="35"/>
    </location>
</feature>
<dbReference type="InterPro" id="IPR010733">
    <property type="entry name" value="DUF1308"/>
</dbReference>
<evidence type="ECO:0000256" key="1">
    <source>
        <dbReference type="SAM" id="MobiDB-lite"/>
    </source>
</evidence>
<dbReference type="Proteomes" id="UP000075714">
    <property type="component" value="Unassembled WGS sequence"/>
</dbReference>
<sequence length="705" mass="71137">MEACGDASDRAHATAAGARADTAGEAAAATQAPTSPGGPGAGGSMQGPPGDPPEESAAAAAERGEHAQRVEVRPQPLALAQRAAVPGQQLAAGGTEGGGPGEGAPPLLSFDLPLCGNLGGMETLPSAEELRSLLERAVEVASRLAASRPHVANLDKLARSYKSSSYKSSSCGSSSDGDTGRGAFDPGGMQRQRAPLPLTAERVQGIVNNLRGFQLLIRNSFPNLADLVRVLRLLTWSTRAASQGELMAAQLAPGVVGVSRRFQARVALPPDEPGAGGRGQRGRQGPMEAPAAAEASGAANSAGAAAATVASAVAAAAVATADGPVTGVTAAAAAAGAVERSTLGAVSVTTTTAAAAAVGQKRPLSEGADSAPRGVAAPELGADAASASATAAGNGGKAKAKAKAKGGGGAGGGGGGAAALAAVSVEVDVVAQEGHCWIEVKNQEPFGLESVHWAGHAPGASRRVKGLRRQVAELLAVASHPTHARRWRAPAVVVFFPGPDPGCAHPDVVAELRAMGAHAAVGPDSLRRLPPPPPLPEATNLDVTTMCGLVSEVSNGGAHSPEVEAWAQRTVHWVECLAAERASPLLSELQPWLAPARPLIAADLACRQFQVLVDMFAGPRERARWAALRERLTVVATEGHPEELSRRCVDLLSSALGPDQLAVFGLGDAVRAMTLSANGNAVRSAERCGVALEVVLHRPVWLTGM</sequence>
<comment type="caution">
    <text evidence="3">The sequence shown here is derived from an EMBL/GenBank/DDBJ whole genome shotgun (WGS) entry which is preliminary data.</text>
</comment>
<accession>A0A150FXX6</accession>
<reference evidence="4" key="1">
    <citation type="journal article" date="2016" name="Nat. Commun.">
        <title>The Gonium pectorale genome demonstrates co-option of cell cycle regulation during the evolution of multicellularity.</title>
        <authorList>
            <person name="Hanschen E.R."/>
            <person name="Marriage T.N."/>
            <person name="Ferris P.J."/>
            <person name="Hamaji T."/>
            <person name="Toyoda A."/>
            <person name="Fujiyama A."/>
            <person name="Neme R."/>
            <person name="Noguchi H."/>
            <person name="Minakuchi Y."/>
            <person name="Suzuki M."/>
            <person name="Kawai-Toyooka H."/>
            <person name="Smith D.R."/>
            <person name="Sparks H."/>
            <person name="Anderson J."/>
            <person name="Bakaric R."/>
            <person name="Luria V."/>
            <person name="Karger A."/>
            <person name="Kirschner M.W."/>
            <person name="Durand P.M."/>
            <person name="Michod R.E."/>
            <person name="Nozaki H."/>
            <person name="Olson B.J."/>
        </authorList>
    </citation>
    <scope>NUCLEOTIDE SEQUENCE [LARGE SCALE GENOMIC DNA]</scope>
    <source>
        <strain evidence="4">NIES-2863</strain>
    </source>
</reference>
<evidence type="ECO:0000313" key="3">
    <source>
        <dbReference type="EMBL" id="KXZ42456.1"/>
    </source>
</evidence>
<dbReference type="Pfam" id="PF07000">
    <property type="entry name" value="DUF1308"/>
    <property type="match status" value="1"/>
</dbReference>
<dbReference type="OrthoDB" id="441890at2759"/>
<evidence type="ECO:0000313" key="4">
    <source>
        <dbReference type="Proteomes" id="UP000075714"/>
    </source>
</evidence>
<dbReference type="PANTHER" id="PTHR13379">
    <property type="entry name" value="UNCHARACTERIZED DUF1308"/>
    <property type="match status" value="1"/>
</dbReference>
<proteinExistence type="predicted"/>
<feature type="compositionally biased region" description="Basic and acidic residues" evidence="1">
    <location>
        <begin position="62"/>
        <end position="72"/>
    </location>
</feature>
<feature type="domain" description="DUF1308" evidence="2">
    <location>
        <begin position="540"/>
        <end position="703"/>
    </location>
</feature>
<evidence type="ECO:0000259" key="2">
    <source>
        <dbReference type="Pfam" id="PF07000"/>
    </source>
</evidence>
<feature type="compositionally biased region" description="Low complexity" evidence="1">
    <location>
        <begin position="164"/>
        <end position="177"/>
    </location>
</feature>
<keyword evidence="4" id="KW-1185">Reference proteome</keyword>
<dbReference type="STRING" id="33097.A0A150FXX6"/>
<protein>
    <recommendedName>
        <fullName evidence="2">DUF1308 domain-containing protein</fullName>
    </recommendedName>
</protein>
<feature type="region of interest" description="Disordered" evidence="1">
    <location>
        <begin position="266"/>
        <end position="294"/>
    </location>
</feature>
<feature type="region of interest" description="Disordered" evidence="1">
    <location>
        <begin position="356"/>
        <end position="375"/>
    </location>
</feature>